<reference evidence="2" key="1">
    <citation type="submission" date="2021-01" db="EMBL/GenBank/DDBJ databases">
        <authorList>
            <consortium name="Genoscope - CEA"/>
            <person name="William W."/>
        </authorList>
    </citation>
    <scope>NUCLEOTIDE SEQUENCE</scope>
</reference>
<dbReference type="EMBL" id="CAJJDN010000009">
    <property type="protein sequence ID" value="CAD8055655.1"/>
    <property type="molecule type" value="Genomic_DNA"/>
</dbReference>
<sequence length="219" mass="26170">MKSELEIEKPSYQQLNDDTQKSNCFFYQEDPITMYNQFIRLYNEEINLINGIKLKEMKPSKVVQFVHYFLHSFLGSFILLILVFIPIVNIIFFFFIGSASYRLNINYLIFKNNISLVIDPFSNMVENQDICVMMKKRYVVFKLDIKETEGLHFAKNVKEMIKNRSNNKNKIEFTIYNQNLKEDYYGYPNHRCTYLVWSIISLIICLIELVLLFIMIIKL</sequence>
<name>A0A8S1KPD9_9CILI</name>
<evidence type="ECO:0000313" key="3">
    <source>
        <dbReference type="Proteomes" id="UP000692954"/>
    </source>
</evidence>
<keyword evidence="1" id="KW-1133">Transmembrane helix</keyword>
<evidence type="ECO:0000256" key="1">
    <source>
        <dbReference type="SAM" id="Phobius"/>
    </source>
</evidence>
<keyword evidence="1" id="KW-0812">Transmembrane</keyword>
<proteinExistence type="predicted"/>
<protein>
    <submittedName>
        <fullName evidence="2">Uncharacterized protein</fullName>
    </submittedName>
</protein>
<accession>A0A8S1KPD9</accession>
<dbReference type="AlphaFoldDB" id="A0A8S1KPD9"/>
<dbReference type="Proteomes" id="UP000692954">
    <property type="component" value="Unassembled WGS sequence"/>
</dbReference>
<gene>
    <name evidence="2" type="ORF">PSON_ATCC_30995.1.T0090353</name>
</gene>
<evidence type="ECO:0000313" key="2">
    <source>
        <dbReference type="EMBL" id="CAD8055655.1"/>
    </source>
</evidence>
<dbReference type="OrthoDB" id="301125at2759"/>
<keyword evidence="3" id="KW-1185">Reference proteome</keyword>
<keyword evidence="1" id="KW-0472">Membrane</keyword>
<feature type="transmembrane region" description="Helical" evidence="1">
    <location>
        <begin position="194"/>
        <end position="217"/>
    </location>
</feature>
<feature type="transmembrane region" description="Helical" evidence="1">
    <location>
        <begin position="65"/>
        <end position="96"/>
    </location>
</feature>
<organism evidence="2 3">
    <name type="scientific">Paramecium sonneborni</name>
    <dbReference type="NCBI Taxonomy" id="65129"/>
    <lineage>
        <taxon>Eukaryota</taxon>
        <taxon>Sar</taxon>
        <taxon>Alveolata</taxon>
        <taxon>Ciliophora</taxon>
        <taxon>Intramacronucleata</taxon>
        <taxon>Oligohymenophorea</taxon>
        <taxon>Peniculida</taxon>
        <taxon>Parameciidae</taxon>
        <taxon>Paramecium</taxon>
    </lineage>
</organism>
<comment type="caution">
    <text evidence="2">The sequence shown here is derived from an EMBL/GenBank/DDBJ whole genome shotgun (WGS) entry which is preliminary data.</text>
</comment>